<feature type="region of interest" description="Disordered" evidence="1">
    <location>
        <begin position="270"/>
        <end position="290"/>
    </location>
</feature>
<evidence type="ECO:0000313" key="2">
    <source>
        <dbReference type="EMBL" id="CAD5125010.1"/>
    </source>
</evidence>
<feature type="region of interest" description="Disordered" evidence="1">
    <location>
        <begin position="1"/>
        <end position="26"/>
    </location>
</feature>
<name>A0A7I8WA60_9ANNE</name>
<evidence type="ECO:0000313" key="3">
    <source>
        <dbReference type="Proteomes" id="UP000549394"/>
    </source>
</evidence>
<organism evidence="2 3">
    <name type="scientific">Dimorphilus gyrociliatus</name>
    <dbReference type="NCBI Taxonomy" id="2664684"/>
    <lineage>
        <taxon>Eukaryota</taxon>
        <taxon>Metazoa</taxon>
        <taxon>Spiralia</taxon>
        <taxon>Lophotrochozoa</taxon>
        <taxon>Annelida</taxon>
        <taxon>Polychaeta</taxon>
        <taxon>Polychaeta incertae sedis</taxon>
        <taxon>Dinophilidae</taxon>
        <taxon>Dimorphilus</taxon>
    </lineage>
</organism>
<proteinExistence type="predicted"/>
<protein>
    <submittedName>
        <fullName evidence="2">Uncharacterized protein</fullName>
    </submittedName>
</protein>
<gene>
    <name evidence="2" type="ORF">DGYR_LOCUS12465</name>
</gene>
<dbReference type="AlphaFoldDB" id="A0A7I8WA60"/>
<reference evidence="2 3" key="1">
    <citation type="submission" date="2020-08" db="EMBL/GenBank/DDBJ databases">
        <authorList>
            <person name="Hejnol A."/>
        </authorList>
    </citation>
    <scope>NUCLEOTIDE SEQUENCE [LARGE SCALE GENOMIC DNA]</scope>
</reference>
<comment type="caution">
    <text evidence="2">The sequence shown here is derived from an EMBL/GenBank/DDBJ whole genome shotgun (WGS) entry which is preliminary data.</text>
</comment>
<keyword evidence="3" id="KW-1185">Reference proteome</keyword>
<sequence>MSTEAINESSPQPRVSGFSIKSPTNDSTRLLPIARFRDKLASSTPTSTKGHLPLLRNTSSPIRERYSRYVARHVTHQVISSQRDFINGVSSSPSPKLLQRESDSKFIGGLPGRFFSTTRPFAIVKYNFPEHKEQTLTPSLKVTNSLSAKTSNTKRKKVTFEDDLNKVREEGLEKDSVKDTDVHIVKEEIKELDISRRNSTDRENGIPSSNTHHKAILQKPVKAPLLLTLTRHNLDLLDTLNASDDDSSLTDDKPNGVSKRVWNWVSQQPKFVPADSSNKPDDEVRSKSAGAISIQSITSAANLSSKLQRRK</sequence>
<accession>A0A7I8WA60</accession>
<dbReference type="Proteomes" id="UP000549394">
    <property type="component" value="Unassembled WGS sequence"/>
</dbReference>
<evidence type="ECO:0000256" key="1">
    <source>
        <dbReference type="SAM" id="MobiDB-lite"/>
    </source>
</evidence>
<dbReference type="EMBL" id="CAJFCJ010000024">
    <property type="protein sequence ID" value="CAD5125010.1"/>
    <property type="molecule type" value="Genomic_DNA"/>
</dbReference>